<feature type="compositionally biased region" description="Low complexity" evidence="1">
    <location>
        <begin position="23"/>
        <end position="44"/>
    </location>
</feature>
<accession>A0A6T9XY40</accession>
<dbReference type="Gene3D" id="2.60.40.2130">
    <property type="entry name" value="F-spondin domain"/>
    <property type="match status" value="1"/>
</dbReference>
<dbReference type="RefSeq" id="WP_179982434.1">
    <property type="nucleotide sequence ID" value="NZ_LR812090.1"/>
</dbReference>
<dbReference type="Pfam" id="PF01391">
    <property type="entry name" value="Collagen"/>
    <property type="match status" value="1"/>
</dbReference>
<dbReference type="Pfam" id="PF06468">
    <property type="entry name" value="Spond_N"/>
    <property type="match status" value="1"/>
</dbReference>
<feature type="signal peptide" evidence="2">
    <location>
        <begin position="1"/>
        <end position="19"/>
    </location>
</feature>
<dbReference type="AlphaFoldDB" id="A0A6T9XY40"/>
<organism evidence="4 5">
    <name type="scientific">Alteromonas macleodii</name>
    <name type="common">Pseudoalteromonas macleodii</name>
    <dbReference type="NCBI Taxonomy" id="28108"/>
    <lineage>
        <taxon>Bacteria</taxon>
        <taxon>Pseudomonadati</taxon>
        <taxon>Pseudomonadota</taxon>
        <taxon>Gammaproteobacteria</taxon>
        <taxon>Alteromonadales</taxon>
        <taxon>Alteromonadaceae</taxon>
        <taxon>Alteromonas/Salinimonas group</taxon>
        <taxon>Alteromonas</taxon>
    </lineage>
</organism>
<dbReference type="NCBIfam" id="NF038123">
    <property type="entry name" value="NF038123_dom"/>
    <property type="match status" value="1"/>
</dbReference>
<feature type="compositionally biased region" description="Acidic residues" evidence="1">
    <location>
        <begin position="45"/>
        <end position="54"/>
    </location>
</feature>
<name>A0A6T9XY40_ALTMA</name>
<evidence type="ECO:0000256" key="1">
    <source>
        <dbReference type="SAM" id="MobiDB-lite"/>
    </source>
</evidence>
<dbReference type="Proteomes" id="UP000509458">
    <property type="component" value="Chromosome"/>
</dbReference>
<gene>
    <name evidence="4" type="ORF">ALFOR1_20231</name>
</gene>
<dbReference type="InterPro" id="IPR009465">
    <property type="entry name" value="Spondin_N"/>
</dbReference>
<protein>
    <recommendedName>
        <fullName evidence="3">Spondin domain-containing protein</fullName>
    </recommendedName>
</protein>
<proteinExistence type="predicted"/>
<dbReference type="InterPro" id="IPR038678">
    <property type="entry name" value="Spondin_N_sf"/>
</dbReference>
<feature type="domain" description="Spondin" evidence="3">
    <location>
        <begin position="82"/>
        <end position="203"/>
    </location>
</feature>
<dbReference type="InterPro" id="IPR008160">
    <property type="entry name" value="Collagen"/>
</dbReference>
<evidence type="ECO:0000256" key="2">
    <source>
        <dbReference type="SAM" id="SignalP"/>
    </source>
</evidence>
<dbReference type="EMBL" id="LR812090">
    <property type="protein sequence ID" value="CAB9492789.1"/>
    <property type="molecule type" value="Genomic_DNA"/>
</dbReference>
<feature type="region of interest" description="Disordered" evidence="1">
    <location>
        <begin position="23"/>
        <end position="60"/>
    </location>
</feature>
<evidence type="ECO:0000313" key="5">
    <source>
        <dbReference type="Proteomes" id="UP000509458"/>
    </source>
</evidence>
<reference evidence="4 5" key="1">
    <citation type="submission" date="2020-06" db="EMBL/GenBank/DDBJ databases">
        <authorList>
            <person name="Duchaud E."/>
        </authorList>
    </citation>
    <scope>NUCLEOTIDE SEQUENCE [LARGE SCALE GENOMIC DNA]</scope>
    <source>
        <strain evidence="4">Alteromonas fortis</strain>
    </source>
</reference>
<dbReference type="PROSITE" id="PS51257">
    <property type="entry name" value="PROKAR_LIPOPROTEIN"/>
    <property type="match status" value="1"/>
</dbReference>
<evidence type="ECO:0000313" key="4">
    <source>
        <dbReference type="EMBL" id="CAB9492789.1"/>
    </source>
</evidence>
<evidence type="ECO:0000259" key="3">
    <source>
        <dbReference type="Pfam" id="PF06468"/>
    </source>
</evidence>
<sequence length="282" mass="28770">MTNPIVKLSTLLMLSALLAACGDDGDTGPQGPAGPQGEAGIDGQDGADGEDGADGQDGINGNSAVYTVQITNLTYSQPFAPAAVILHEPGFHSFSEGEPASMGIEIMAEGGDPSMVISEAAESTDFLDALSSEGILGPRSMGTELTLVVPELDADNLRLTVTTMLVNTNDAFTGLNAANVSNMAVGDTKTFMTVTWDAGTEANTETAATMPGPAASAAGGGGAAAGYDVVRDDFADAVRLHQGVVTSANANDPSREGLSTSVLTEAHRFDFPTSRVVITRTR</sequence>
<feature type="chain" id="PRO_5029688028" description="Spondin domain-containing protein" evidence="2">
    <location>
        <begin position="20"/>
        <end position="282"/>
    </location>
</feature>
<keyword evidence="2" id="KW-0732">Signal</keyword>